<accession>A0ACC1SYP8</accession>
<evidence type="ECO:0000313" key="2">
    <source>
        <dbReference type="Proteomes" id="UP001148629"/>
    </source>
</evidence>
<dbReference type="EMBL" id="JANRMS010000040">
    <property type="protein sequence ID" value="KAJ3548727.1"/>
    <property type="molecule type" value="Genomic_DNA"/>
</dbReference>
<reference evidence="1" key="1">
    <citation type="submission" date="2022-08" db="EMBL/GenBank/DDBJ databases">
        <title>Genome Sequence of Fusarium decemcellulare.</title>
        <authorList>
            <person name="Buettner E."/>
        </authorList>
    </citation>
    <scope>NUCLEOTIDE SEQUENCE</scope>
    <source>
        <strain evidence="1">Babe19</strain>
    </source>
</reference>
<proteinExistence type="predicted"/>
<sequence>MDPYFAALVVLGLLLSSSSVWQWKPRPKGLSPQDQPFPGPGKYLNFTTTRYQDFCRFRNHFLRVYALAVAADWLQGSFIYSLYRNTHKLSESSVASLFATGYLWGALSGGITGALADRYGRKLACITYCVIYSASCLTCLTHNLPLLFLGRALGGISTTLLSTVFETWMVAQFHQLGFESSDGLLSDILGSMSTVNGAVAVTCGIVAQALVSISGSEQMPFLVSIICLCAAGGIMWRSWPENYRQKEQVRSDDPTHYALPSKTTLQFTGCKF</sequence>
<name>A0ACC1SYP8_9HYPO</name>
<evidence type="ECO:0000313" key="1">
    <source>
        <dbReference type="EMBL" id="KAJ3548727.1"/>
    </source>
</evidence>
<protein>
    <submittedName>
        <fullName evidence="1">Uncharacterized protein</fullName>
    </submittedName>
</protein>
<organism evidence="1 2">
    <name type="scientific">Fusarium decemcellulare</name>
    <dbReference type="NCBI Taxonomy" id="57161"/>
    <lineage>
        <taxon>Eukaryota</taxon>
        <taxon>Fungi</taxon>
        <taxon>Dikarya</taxon>
        <taxon>Ascomycota</taxon>
        <taxon>Pezizomycotina</taxon>
        <taxon>Sordariomycetes</taxon>
        <taxon>Hypocreomycetidae</taxon>
        <taxon>Hypocreales</taxon>
        <taxon>Nectriaceae</taxon>
        <taxon>Fusarium</taxon>
        <taxon>Fusarium decemcellulare species complex</taxon>
    </lineage>
</organism>
<dbReference type="Proteomes" id="UP001148629">
    <property type="component" value="Unassembled WGS sequence"/>
</dbReference>
<gene>
    <name evidence="1" type="ORF">NM208_g861</name>
</gene>
<keyword evidence="2" id="KW-1185">Reference proteome</keyword>
<comment type="caution">
    <text evidence="1">The sequence shown here is derived from an EMBL/GenBank/DDBJ whole genome shotgun (WGS) entry which is preliminary data.</text>
</comment>